<accession>A0A066Z1C9</accession>
<dbReference type="HOGENOM" id="CLU_1388616_0_0_11"/>
<protein>
    <recommendedName>
        <fullName evidence="1">DUF2470 domain-containing protein</fullName>
    </recommendedName>
</protein>
<reference evidence="2 3" key="1">
    <citation type="submission" date="2014-05" db="EMBL/GenBank/DDBJ databases">
        <title>Draft Genome Sequence of Kitasatospora cheerisanensis KCTC 2395.</title>
        <authorList>
            <person name="Nam D.H."/>
        </authorList>
    </citation>
    <scope>NUCLEOTIDE SEQUENCE [LARGE SCALE GENOMIC DNA]</scope>
    <source>
        <strain evidence="2 3">KCTC 2395</strain>
    </source>
</reference>
<sequence>MAVRVGRESALHRITALARTPLTAELDCVDVAPVAVPHRVRGRLRARGRLTRSPGESAAEGVLLRLDLDHLALDDLWGSECCVDPAALAAAEPDPVAADEAGMLQHLAAAHADQLLLLGARALGDRPDGPGPRQLREVRPVALDRRGLRLRLLGADPAAPLDVRFDFHRPVGHPDELPEAMHRLFAHTLPPVRQLP</sequence>
<organism evidence="2 3">
    <name type="scientific">Kitasatospora cheerisanensis KCTC 2395</name>
    <dbReference type="NCBI Taxonomy" id="1348663"/>
    <lineage>
        <taxon>Bacteria</taxon>
        <taxon>Bacillati</taxon>
        <taxon>Actinomycetota</taxon>
        <taxon>Actinomycetes</taxon>
        <taxon>Kitasatosporales</taxon>
        <taxon>Streptomycetaceae</taxon>
        <taxon>Kitasatospora</taxon>
    </lineage>
</organism>
<comment type="caution">
    <text evidence="2">The sequence shown here is derived from an EMBL/GenBank/DDBJ whole genome shotgun (WGS) entry which is preliminary data.</text>
</comment>
<evidence type="ECO:0000259" key="1">
    <source>
        <dbReference type="Pfam" id="PF10615"/>
    </source>
</evidence>
<evidence type="ECO:0000313" key="3">
    <source>
        <dbReference type="Proteomes" id="UP000027178"/>
    </source>
</evidence>
<dbReference type="Pfam" id="PF10615">
    <property type="entry name" value="DUF2470"/>
    <property type="match status" value="1"/>
</dbReference>
<dbReference type="eggNOG" id="ENOG5033163">
    <property type="taxonomic scope" value="Bacteria"/>
</dbReference>
<dbReference type="Proteomes" id="UP000027178">
    <property type="component" value="Unassembled WGS sequence"/>
</dbReference>
<dbReference type="RefSeq" id="WP_051652899.1">
    <property type="nucleotide sequence ID" value="NZ_KK853997.1"/>
</dbReference>
<gene>
    <name evidence="2" type="ORF">KCH_18660</name>
</gene>
<evidence type="ECO:0000313" key="2">
    <source>
        <dbReference type="EMBL" id="KDN86049.1"/>
    </source>
</evidence>
<dbReference type="InterPro" id="IPR019595">
    <property type="entry name" value="DUF2470"/>
</dbReference>
<name>A0A066Z1C9_9ACTN</name>
<dbReference type="EMBL" id="JNBY01000073">
    <property type="protein sequence ID" value="KDN86049.1"/>
    <property type="molecule type" value="Genomic_DNA"/>
</dbReference>
<proteinExistence type="predicted"/>
<dbReference type="Gene3D" id="3.20.180.10">
    <property type="entry name" value="PNP-oxidase-like"/>
    <property type="match status" value="1"/>
</dbReference>
<keyword evidence="3" id="KW-1185">Reference proteome</keyword>
<feature type="domain" description="DUF2470" evidence="1">
    <location>
        <begin position="100"/>
        <end position="182"/>
    </location>
</feature>
<dbReference type="SUPFAM" id="SSF50475">
    <property type="entry name" value="FMN-binding split barrel"/>
    <property type="match status" value="1"/>
</dbReference>
<dbReference type="AlphaFoldDB" id="A0A066Z1C9"/>
<dbReference type="InterPro" id="IPR037119">
    <property type="entry name" value="Haem_oxidase_HugZ-like_sf"/>
</dbReference>
<dbReference type="PATRIC" id="fig|1348663.4.peg.1797"/>